<dbReference type="OrthoDB" id="10266039at2759"/>
<feature type="domain" description="Allantoicase" evidence="5">
    <location>
        <begin position="58"/>
        <end position="154"/>
    </location>
</feature>
<evidence type="ECO:0000313" key="7">
    <source>
        <dbReference type="Proteomes" id="UP000093000"/>
    </source>
</evidence>
<evidence type="ECO:0000256" key="1">
    <source>
        <dbReference type="ARBA" id="ARBA00011738"/>
    </source>
</evidence>
<dbReference type="GO" id="GO:0006144">
    <property type="term" value="P:purine nucleobase metabolic process"/>
    <property type="evidence" value="ECO:0007669"/>
    <property type="project" value="UniProtKB-KW"/>
</dbReference>
<dbReference type="AlphaFoldDB" id="A0A1C7NLC5"/>
<gene>
    <name evidence="6" type="primary">allA</name>
    <name evidence="6" type="ORF">A0J61_02037</name>
</gene>
<comment type="subunit">
    <text evidence="1">Homodimer.</text>
</comment>
<accession>A0A1C7NLC5</accession>
<dbReference type="Gene3D" id="2.60.120.260">
    <property type="entry name" value="Galactose-binding domain-like"/>
    <property type="match status" value="1"/>
</dbReference>
<evidence type="ECO:0000256" key="4">
    <source>
        <dbReference type="ARBA" id="ARBA00047684"/>
    </source>
</evidence>
<dbReference type="STRING" id="101091.A0A1C7NLC5"/>
<reference evidence="6 7" key="1">
    <citation type="submission" date="2016-03" db="EMBL/GenBank/DDBJ databases">
        <title>Choanephora cucurbitarum.</title>
        <authorList>
            <person name="Min B."/>
            <person name="Park H."/>
            <person name="Park J.-H."/>
            <person name="Shin H.-D."/>
            <person name="Choi I.-G."/>
        </authorList>
    </citation>
    <scope>NUCLEOTIDE SEQUENCE [LARGE SCALE GENOMIC DNA]</scope>
    <source>
        <strain evidence="6 7">KUS-F28377</strain>
    </source>
</reference>
<dbReference type="InterPro" id="IPR047233">
    <property type="entry name" value="UAH_cupin"/>
</dbReference>
<comment type="catalytic activity">
    <reaction evidence="4">
        <text>(S)-ureidoglycolate = urea + glyoxylate</text>
        <dbReference type="Rhea" id="RHEA:11304"/>
        <dbReference type="ChEBI" id="CHEBI:16199"/>
        <dbReference type="ChEBI" id="CHEBI:36655"/>
        <dbReference type="ChEBI" id="CHEBI:57296"/>
        <dbReference type="EC" id="4.3.2.3"/>
    </reaction>
</comment>
<dbReference type="Pfam" id="PF03561">
    <property type="entry name" value="Allantoicase"/>
    <property type="match status" value="1"/>
</dbReference>
<protein>
    <submittedName>
        <fullName evidence="6">Ureidoglycolate lyase</fullName>
    </submittedName>
</protein>
<dbReference type="InParanoid" id="A0A1C7NLC5"/>
<dbReference type="InterPro" id="IPR007247">
    <property type="entry name" value="Ureidogly_lyase"/>
</dbReference>
<dbReference type="InterPro" id="IPR015908">
    <property type="entry name" value="Allantoicase_dom"/>
</dbReference>
<dbReference type="PANTHER" id="PTHR21221">
    <property type="entry name" value="UREIDOGLYCOLATE HYDROLASE"/>
    <property type="match status" value="1"/>
</dbReference>
<proteinExistence type="predicted"/>
<dbReference type="InterPro" id="IPR011051">
    <property type="entry name" value="RmlC_Cupin_sf"/>
</dbReference>
<dbReference type="InterPro" id="IPR008979">
    <property type="entry name" value="Galactose-bd-like_sf"/>
</dbReference>
<dbReference type="SUPFAM" id="SSF51182">
    <property type="entry name" value="RmlC-like cupins"/>
    <property type="match status" value="1"/>
</dbReference>
<dbReference type="Pfam" id="PF04115">
    <property type="entry name" value="Ureidogly_lyase"/>
    <property type="match status" value="1"/>
</dbReference>
<evidence type="ECO:0000256" key="2">
    <source>
        <dbReference type="ARBA" id="ARBA00022631"/>
    </source>
</evidence>
<organism evidence="6 7">
    <name type="scientific">Choanephora cucurbitarum</name>
    <dbReference type="NCBI Taxonomy" id="101091"/>
    <lineage>
        <taxon>Eukaryota</taxon>
        <taxon>Fungi</taxon>
        <taxon>Fungi incertae sedis</taxon>
        <taxon>Mucoromycota</taxon>
        <taxon>Mucoromycotina</taxon>
        <taxon>Mucoromycetes</taxon>
        <taxon>Mucorales</taxon>
        <taxon>Mucorineae</taxon>
        <taxon>Choanephoraceae</taxon>
        <taxon>Choanephoroideae</taxon>
        <taxon>Choanephora</taxon>
    </lineage>
</organism>
<dbReference type="EMBL" id="LUGH01000072">
    <property type="protein sequence ID" value="OBZ89912.1"/>
    <property type="molecule type" value="Genomic_DNA"/>
</dbReference>
<dbReference type="GO" id="GO:0000256">
    <property type="term" value="P:allantoin catabolic process"/>
    <property type="evidence" value="ECO:0007669"/>
    <property type="project" value="InterPro"/>
</dbReference>
<dbReference type="Gene3D" id="2.60.120.480">
    <property type="entry name" value="Ureidoglycolate hydrolase"/>
    <property type="match status" value="1"/>
</dbReference>
<dbReference type="GO" id="GO:0004037">
    <property type="term" value="F:allantoicase activity"/>
    <property type="evidence" value="ECO:0007669"/>
    <property type="project" value="InterPro"/>
</dbReference>
<evidence type="ECO:0000313" key="6">
    <source>
        <dbReference type="EMBL" id="OBZ89912.1"/>
    </source>
</evidence>
<keyword evidence="3 6" id="KW-0456">Lyase</keyword>
<keyword evidence="7" id="KW-1185">Reference proteome</keyword>
<dbReference type="PANTHER" id="PTHR21221:SF1">
    <property type="entry name" value="UREIDOGLYCOLATE LYASE"/>
    <property type="match status" value="1"/>
</dbReference>
<keyword evidence="2" id="KW-0659">Purine metabolism</keyword>
<evidence type="ECO:0000259" key="5">
    <source>
        <dbReference type="Pfam" id="PF03561"/>
    </source>
</evidence>
<dbReference type="GO" id="GO:0050385">
    <property type="term" value="F:ureidoglycolate lyase activity"/>
    <property type="evidence" value="ECO:0007669"/>
    <property type="project" value="UniProtKB-EC"/>
</dbReference>
<name>A0A1C7NLC5_9FUNG</name>
<dbReference type="CDD" id="cd20298">
    <property type="entry name" value="cupin_UAH"/>
    <property type="match status" value="1"/>
</dbReference>
<dbReference type="InterPro" id="IPR024060">
    <property type="entry name" value="Ureidoglycolate_lyase_dom_sf"/>
</dbReference>
<comment type="caution">
    <text evidence="6">The sequence shown here is derived from an EMBL/GenBank/DDBJ whole genome shotgun (WGS) entry which is preliminary data.</text>
</comment>
<dbReference type="SUPFAM" id="SSF49785">
    <property type="entry name" value="Galactose-binding domain-like"/>
    <property type="match status" value="1"/>
</dbReference>
<sequence>MVSAIRVETKDFPSHPLSQTCDLASSALGSAVVKADKGFFIGESSILQPSKDCDKDIEHWCVIKLGQPGDVVGIAIDISHSSLETVSIEGVDDPNCTGLEEDLQWITLLDRAKLTALERNIFALDNNPPVACTTIRIKKHSIGNIERISVYGHIRSENRDNSLPENPQHLSPDMPTIQAEPLSSEAYAPYGDVIDATATGLITSANQGTAEKYHHVALVTNTFPKENGKMNLCIYHCRPAKELPFTVKLLERHPYSSQAFVPMTDGQTRGYLVIVALNGVDDRPDLSTLKAFVASSKQGINYHQGVWHHPMVVLEHETDFVCIVHESDISEDNCHEVNVVHTRIYVPGF</sequence>
<dbReference type="Proteomes" id="UP000093000">
    <property type="component" value="Unassembled WGS sequence"/>
</dbReference>
<dbReference type="GO" id="GO:0004848">
    <property type="term" value="F:ureidoglycolate hydrolase activity"/>
    <property type="evidence" value="ECO:0007669"/>
    <property type="project" value="InterPro"/>
</dbReference>
<evidence type="ECO:0000256" key="3">
    <source>
        <dbReference type="ARBA" id="ARBA00023239"/>
    </source>
</evidence>